<keyword evidence="1" id="KW-0479">Metal-binding</keyword>
<dbReference type="Proteomes" id="UP000507470">
    <property type="component" value="Unassembled WGS sequence"/>
</dbReference>
<proteinExistence type="predicted"/>
<keyword evidence="3" id="KW-0862">Zinc</keyword>
<protein>
    <recommendedName>
        <fullName evidence="4">FLYWCH-type domain-containing protein</fullName>
    </recommendedName>
</protein>
<evidence type="ECO:0000256" key="1">
    <source>
        <dbReference type="ARBA" id="ARBA00022723"/>
    </source>
</evidence>
<evidence type="ECO:0000256" key="2">
    <source>
        <dbReference type="ARBA" id="ARBA00022771"/>
    </source>
</evidence>
<evidence type="ECO:0000259" key="4">
    <source>
        <dbReference type="Pfam" id="PF04500"/>
    </source>
</evidence>
<evidence type="ECO:0000256" key="3">
    <source>
        <dbReference type="ARBA" id="ARBA00022833"/>
    </source>
</evidence>
<dbReference type="InterPro" id="IPR007588">
    <property type="entry name" value="Znf_FLYWCH"/>
</dbReference>
<name>A0A6J8CCR8_MYTCO</name>
<gene>
    <name evidence="5" type="ORF">MCOR_27742</name>
</gene>
<sequence>MANVQLQPLQYIQNKFGRDSLVLGGHRYSIKNRRNNNRIYWRCTVSTCPATVNTYEVHPIKFGPPHNHQANSNKIEVSKILQTMKQRAKTEVTPMPKLYEEELVKLRHPDWTDDTKQIVEQLPTYYSVKTSLYHQRSLNIPELPKTTADTNLQDKWCRTTKSYQFLLPSDNINPPMLIFSTTDNLRHLASVDTIFCDGTFYTCPTLFHQLYTIHTMTQKCGLQTYYKENDDITKLVRWAAVLPLVPQDQIEDVWLETLEEIN</sequence>
<organism evidence="5 6">
    <name type="scientific">Mytilus coruscus</name>
    <name type="common">Sea mussel</name>
    <dbReference type="NCBI Taxonomy" id="42192"/>
    <lineage>
        <taxon>Eukaryota</taxon>
        <taxon>Metazoa</taxon>
        <taxon>Spiralia</taxon>
        <taxon>Lophotrochozoa</taxon>
        <taxon>Mollusca</taxon>
        <taxon>Bivalvia</taxon>
        <taxon>Autobranchia</taxon>
        <taxon>Pteriomorphia</taxon>
        <taxon>Mytilida</taxon>
        <taxon>Mytiloidea</taxon>
        <taxon>Mytilidae</taxon>
        <taxon>Mytilinae</taxon>
        <taxon>Mytilus</taxon>
    </lineage>
</organism>
<keyword evidence="2" id="KW-0863">Zinc-finger</keyword>
<dbReference type="Pfam" id="PF04500">
    <property type="entry name" value="FLYWCH"/>
    <property type="match status" value="1"/>
</dbReference>
<dbReference type="GO" id="GO:0008270">
    <property type="term" value="F:zinc ion binding"/>
    <property type="evidence" value="ECO:0007669"/>
    <property type="project" value="UniProtKB-KW"/>
</dbReference>
<feature type="domain" description="FLYWCH-type" evidence="4">
    <location>
        <begin position="11"/>
        <end position="68"/>
    </location>
</feature>
<evidence type="ECO:0000313" key="6">
    <source>
        <dbReference type="Proteomes" id="UP000507470"/>
    </source>
</evidence>
<dbReference type="Gene3D" id="2.20.25.240">
    <property type="match status" value="1"/>
</dbReference>
<dbReference type="OrthoDB" id="6126809at2759"/>
<reference evidence="5 6" key="1">
    <citation type="submission" date="2020-06" db="EMBL/GenBank/DDBJ databases">
        <authorList>
            <person name="Li R."/>
            <person name="Bekaert M."/>
        </authorList>
    </citation>
    <scope>NUCLEOTIDE SEQUENCE [LARGE SCALE GENOMIC DNA]</scope>
    <source>
        <strain evidence="6">wild</strain>
    </source>
</reference>
<keyword evidence="6" id="KW-1185">Reference proteome</keyword>
<dbReference type="AlphaFoldDB" id="A0A6J8CCR8"/>
<accession>A0A6J8CCR8</accession>
<evidence type="ECO:0000313" key="5">
    <source>
        <dbReference type="EMBL" id="CAC5392834.1"/>
    </source>
</evidence>
<dbReference type="EMBL" id="CACVKT020005076">
    <property type="protein sequence ID" value="CAC5392834.1"/>
    <property type="molecule type" value="Genomic_DNA"/>
</dbReference>